<protein>
    <submittedName>
        <fullName evidence="3">MGMT family protein</fullName>
    </submittedName>
</protein>
<evidence type="ECO:0000256" key="1">
    <source>
        <dbReference type="ARBA" id="ARBA00022763"/>
    </source>
</evidence>
<feature type="domain" description="Methylated-DNA-[protein]-cysteine S-methyltransferase DNA binding" evidence="2">
    <location>
        <begin position="16"/>
        <end position="96"/>
    </location>
</feature>
<dbReference type="Proteomes" id="UP001366060">
    <property type="component" value="Unassembled WGS sequence"/>
</dbReference>
<dbReference type="Pfam" id="PF01035">
    <property type="entry name" value="DNA_binding_1"/>
    <property type="match status" value="1"/>
</dbReference>
<dbReference type="PANTHER" id="PTHR42942">
    <property type="entry name" value="6-O-METHYLGUANINE DNA METHYLTRANSFERASE"/>
    <property type="match status" value="1"/>
</dbReference>
<comment type="caution">
    <text evidence="3">The sequence shown here is derived from an EMBL/GenBank/DDBJ whole genome shotgun (WGS) entry which is preliminary data.</text>
</comment>
<proteinExistence type="predicted"/>
<evidence type="ECO:0000313" key="4">
    <source>
        <dbReference type="Proteomes" id="UP001366060"/>
    </source>
</evidence>
<dbReference type="EMBL" id="JBAKBA010000006">
    <property type="protein sequence ID" value="MEL0658361.1"/>
    <property type="molecule type" value="Genomic_DNA"/>
</dbReference>
<sequence>MKLLILVIKTGRKMEEFAQNVYTVLSFLDKGKLITYGQLASQAGYPAHSRHVGKILARLPKDTRLPWFRVVNSQGKISLQGDALIRQKTLLEAEGIEVTTEGKIVKFKQYLT</sequence>
<dbReference type="InterPro" id="IPR052520">
    <property type="entry name" value="ATL_DNA_repair"/>
</dbReference>
<evidence type="ECO:0000313" key="3">
    <source>
        <dbReference type="EMBL" id="MEL0658361.1"/>
    </source>
</evidence>
<dbReference type="InterPro" id="IPR036217">
    <property type="entry name" value="MethylDNA_cys_MeTrfase_DNAb"/>
</dbReference>
<dbReference type="Gene3D" id="1.10.10.10">
    <property type="entry name" value="Winged helix-like DNA-binding domain superfamily/Winged helix DNA-binding domain"/>
    <property type="match status" value="1"/>
</dbReference>
<dbReference type="SUPFAM" id="SSF46767">
    <property type="entry name" value="Methylated DNA-protein cysteine methyltransferase, C-terminal domain"/>
    <property type="match status" value="1"/>
</dbReference>
<gene>
    <name evidence="3" type="ORF">V6255_04325</name>
</gene>
<name>A0ABU9H982_9GAMM</name>
<dbReference type="InterPro" id="IPR036388">
    <property type="entry name" value="WH-like_DNA-bd_sf"/>
</dbReference>
<dbReference type="InterPro" id="IPR014048">
    <property type="entry name" value="MethylDNA_cys_MeTrfase_DNA-bd"/>
</dbReference>
<keyword evidence="4" id="KW-1185">Reference proteome</keyword>
<reference evidence="3 4" key="1">
    <citation type="submission" date="2024-02" db="EMBL/GenBank/DDBJ databases">
        <title>Bacteria isolated from the canopy kelp, Nereocystis luetkeana.</title>
        <authorList>
            <person name="Pfister C.A."/>
            <person name="Younker I.T."/>
            <person name="Light S.H."/>
        </authorList>
    </citation>
    <scope>NUCLEOTIDE SEQUENCE [LARGE SCALE GENOMIC DNA]</scope>
    <source>
        <strain evidence="3 4">TI.2.07</strain>
    </source>
</reference>
<dbReference type="PANTHER" id="PTHR42942:SF1">
    <property type="entry name" value="ALKYLTRANSFERASE-LIKE PROTEIN 1"/>
    <property type="match status" value="1"/>
</dbReference>
<organism evidence="3 4">
    <name type="scientific">Psychromonas arctica</name>
    <dbReference type="NCBI Taxonomy" id="168275"/>
    <lineage>
        <taxon>Bacteria</taxon>
        <taxon>Pseudomonadati</taxon>
        <taxon>Pseudomonadota</taxon>
        <taxon>Gammaproteobacteria</taxon>
        <taxon>Alteromonadales</taxon>
        <taxon>Psychromonadaceae</taxon>
        <taxon>Psychromonas</taxon>
    </lineage>
</organism>
<accession>A0ABU9H982</accession>
<evidence type="ECO:0000259" key="2">
    <source>
        <dbReference type="Pfam" id="PF01035"/>
    </source>
</evidence>
<dbReference type="RefSeq" id="WP_341627031.1">
    <property type="nucleotide sequence ID" value="NZ_JBAKBA010000006.1"/>
</dbReference>
<keyword evidence="1" id="KW-0227">DNA damage</keyword>
<dbReference type="CDD" id="cd06445">
    <property type="entry name" value="ATase"/>
    <property type="match status" value="1"/>
</dbReference>